<evidence type="ECO:0000256" key="2">
    <source>
        <dbReference type="ARBA" id="ARBA00023157"/>
    </source>
</evidence>
<evidence type="ECO:0000256" key="1">
    <source>
        <dbReference type="ARBA" id="ARBA00007369"/>
    </source>
</evidence>
<evidence type="ECO:0000256" key="3">
    <source>
        <dbReference type="SAM" id="SignalP"/>
    </source>
</evidence>
<protein>
    <submittedName>
        <fullName evidence="4">Uncharacterized protein</fullName>
    </submittedName>
</protein>
<comment type="caution">
    <text evidence="4">The sequence shown here is derived from an EMBL/GenBank/DDBJ whole genome shotgun (WGS) entry which is preliminary data.</text>
</comment>
<dbReference type="Proteomes" id="UP000790347">
    <property type="component" value="Unassembled WGS sequence"/>
</dbReference>
<dbReference type="PRINTS" id="PR00831">
    <property type="entry name" value="NEUROPHYSIN"/>
</dbReference>
<accession>A0A922L849</accession>
<keyword evidence="5" id="KW-1185">Reference proteome</keyword>
<proteinExistence type="inferred from homology"/>
<reference evidence="4" key="2">
    <citation type="journal article" date="2022" name="Res Sq">
        <title>Comparative Genomics Reveals Insights into the Divergent Evolution of Astigmatic Mites and Household Pest Adaptations.</title>
        <authorList>
            <person name="Xiong Q."/>
            <person name="Wan A.T.-Y."/>
            <person name="Liu X.-Y."/>
            <person name="Fung C.S.-H."/>
            <person name="Xiao X."/>
            <person name="Malainual N."/>
            <person name="Hou J."/>
            <person name="Wang L."/>
            <person name="Wang M."/>
            <person name="Yang K."/>
            <person name="Cui Y."/>
            <person name="Leung E."/>
            <person name="Nong W."/>
            <person name="Shin S.-K."/>
            <person name="Au S."/>
            <person name="Jeong K.Y."/>
            <person name="Chew F.T."/>
            <person name="Hui J."/>
            <person name="Leung T.F."/>
            <person name="Tungtrongchitr A."/>
            <person name="Zhong N."/>
            <person name="Liu Z."/>
            <person name="Tsui S."/>
        </authorList>
    </citation>
    <scope>NUCLEOTIDE SEQUENCE</scope>
    <source>
        <strain evidence="4">Derf</strain>
        <tissue evidence="4">Whole organism</tissue>
    </source>
</reference>
<dbReference type="SUPFAM" id="SSF49606">
    <property type="entry name" value="Neurophysin II"/>
    <property type="match status" value="1"/>
</dbReference>
<keyword evidence="3" id="KW-0732">Signal</keyword>
<evidence type="ECO:0000313" key="4">
    <source>
        <dbReference type="EMBL" id="KAH9526179.1"/>
    </source>
</evidence>
<dbReference type="PANTHER" id="PTHR11681">
    <property type="entry name" value="NEUROPHYSIN"/>
    <property type="match status" value="1"/>
</dbReference>
<dbReference type="InterPro" id="IPR000981">
    <property type="entry name" value="Neurhyp_horm"/>
</dbReference>
<dbReference type="Pfam" id="PF00184">
    <property type="entry name" value="Hormone_5"/>
    <property type="match status" value="1"/>
</dbReference>
<evidence type="ECO:0000313" key="5">
    <source>
        <dbReference type="Proteomes" id="UP000790347"/>
    </source>
</evidence>
<dbReference type="GO" id="GO:0005185">
    <property type="term" value="F:neurohypophyseal hormone activity"/>
    <property type="evidence" value="ECO:0007669"/>
    <property type="project" value="InterPro"/>
</dbReference>
<comment type="similarity">
    <text evidence="1">Belongs to the vasopressin/oxytocin family.</text>
</comment>
<gene>
    <name evidence="4" type="ORF">DERF_000281</name>
</gene>
<feature type="signal peptide" evidence="3">
    <location>
        <begin position="1"/>
        <end position="29"/>
    </location>
</feature>
<reference evidence="4" key="1">
    <citation type="submission" date="2013-05" db="EMBL/GenBank/DDBJ databases">
        <authorList>
            <person name="Yim A.K.Y."/>
            <person name="Chan T.F."/>
            <person name="Ji K.M."/>
            <person name="Liu X.Y."/>
            <person name="Zhou J.W."/>
            <person name="Li R.Q."/>
            <person name="Yang K.Y."/>
            <person name="Li J."/>
            <person name="Li M."/>
            <person name="Law P.T.W."/>
            <person name="Wu Y.L."/>
            <person name="Cai Z.L."/>
            <person name="Qin H."/>
            <person name="Bao Y."/>
            <person name="Leung R.K.K."/>
            <person name="Ng P.K.S."/>
            <person name="Zou J."/>
            <person name="Zhong X.J."/>
            <person name="Ran P.X."/>
            <person name="Zhong N.S."/>
            <person name="Liu Z.G."/>
            <person name="Tsui S.K.W."/>
        </authorList>
    </citation>
    <scope>NUCLEOTIDE SEQUENCE</scope>
    <source>
        <strain evidence="4">Derf</strain>
        <tissue evidence="4">Whole organism</tissue>
    </source>
</reference>
<dbReference type="AlphaFoldDB" id="A0A922L849"/>
<dbReference type="SMART" id="SM00003">
    <property type="entry name" value="NH"/>
    <property type="match status" value="1"/>
</dbReference>
<dbReference type="GO" id="GO:0005615">
    <property type="term" value="C:extracellular space"/>
    <property type="evidence" value="ECO:0007669"/>
    <property type="project" value="TreeGrafter"/>
</dbReference>
<dbReference type="Gene3D" id="2.60.9.10">
    <property type="entry name" value="Neurohypophysial hormone domain"/>
    <property type="match status" value="1"/>
</dbReference>
<name>A0A922L849_DERFA</name>
<dbReference type="EMBL" id="ASGP02000001">
    <property type="protein sequence ID" value="KAH9526179.1"/>
    <property type="molecule type" value="Genomic_DNA"/>
</dbReference>
<organism evidence="4 5">
    <name type="scientific">Dermatophagoides farinae</name>
    <name type="common">American house dust mite</name>
    <dbReference type="NCBI Taxonomy" id="6954"/>
    <lineage>
        <taxon>Eukaryota</taxon>
        <taxon>Metazoa</taxon>
        <taxon>Ecdysozoa</taxon>
        <taxon>Arthropoda</taxon>
        <taxon>Chelicerata</taxon>
        <taxon>Arachnida</taxon>
        <taxon>Acari</taxon>
        <taxon>Acariformes</taxon>
        <taxon>Sarcoptiformes</taxon>
        <taxon>Astigmata</taxon>
        <taxon>Psoroptidia</taxon>
        <taxon>Analgoidea</taxon>
        <taxon>Pyroglyphidae</taxon>
        <taxon>Dermatophagoidinae</taxon>
        <taxon>Dermatophagoides</taxon>
    </lineage>
</organism>
<dbReference type="PANTHER" id="PTHR11681:SF5">
    <property type="entry name" value="ISOTOCIN"/>
    <property type="match status" value="1"/>
</dbReference>
<dbReference type="GO" id="GO:0030141">
    <property type="term" value="C:secretory granule"/>
    <property type="evidence" value="ECO:0007669"/>
    <property type="project" value="TreeGrafter"/>
</dbReference>
<keyword evidence="2" id="KW-1015">Disulfide bond</keyword>
<sequence length="145" mass="15564">MFRRESFSMMKIILVLCLIWICLFNDVRGCFITNCPRAGKRSIMTESNLGSNHLARECTRCGPSLSGRCYGPNICCSPLTGCNVGGFTAARCSLEAYHPILCTNPGAVCGPNGKGVCALNATCCTNDGCFIDKSCTQLSNDSNDL</sequence>
<feature type="chain" id="PRO_5037058394" evidence="3">
    <location>
        <begin position="30"/>
        <end position="145"/>
    </location>
</feature>
<dbReference type="InterPro" id="IPR036387">
    <property type="entry name" value="Neurhyp_horm_dom_sf"/>
</dbReference>